<dbReference type="EMBL" id="FNPB01000005">
    <property type="protein sequence ID" value="SDY02645.1"/>
    <property type="molecule type" value="Genomic_DNA"/>
</dbReference>
<proteinExistence type="predicted"/>
<dbReference type="InterPro" id="IPR058419">
    <property type="entry name" value="DUF8106"/>
</dbReference>
<feature type="domain" description="DUF8106" evidence="1">
    <location>
        <begin position="15"/>
        <end position="56"/>
    </location>
</feature>
<dbReference type="OrthoDB" id="209680at2157"/>
<dbReference type="RefSeq" id="WP_089766989.1">
    <property type="nucleotide sequence ID" value="NZ_FNPB01000005.1"/>
</dbReference>
<dbReference type="AlphaFoldDB" id="A0A1H3GI04"/>
<sequence length="75" mass="8164">MAPATSTAERQPPDKVTLYCPDCGHESRINGDWVLHVLAESLIYECPNCGGVIDSRRDEKALTETATGALQFAEN</sequence>
<keyword evidence="3" id="KW-1185">Reference proteome</keyword>
<evidence type="ECO:0000313" key="3">
    <source>
        <dbReference type="Proteomes" id="UP000199170"/>
    </source>
</evidence>
<protein>
    <recommendedName>
        <fullName evidence="1">DUF8106 domain-containing protein</fullName>
    </recommendedName>
</protein>
<gene>
    <name evidence="2" type="ORF">SAMN04487946_105169</name>
</gene>
<evidence type="ECO:0000259" key="1">
    <source>
        <dbReference type="Pfam" id="PF26408"/>
    </source>
</evidence>
<dbReference type="Proteomes" id="UP000199170">
    <property type="component" value="Unassembled WGS sequence"/>
</dbReference>
<reference evidence="3" key="1">
    <citation type="submission" date="2016-10" db="EMBL/GenBank/DDBJ databases">
        <authorList>
            <person name="Varghese N."/>
            <person name="Submissions S."/>
        </authorList>
    </citation>
    <scope>NUCLEOTIDE SEQUENCE [LARGE SCALE GENOMIC DNA]</scope>
    <source>
        <strain evidence="3">CGMCC 1.10118</strain>
    </source>
</reference>
<evidence type="ECO:0000313" key="2">
    <source>
        <dbReference type="EMBL" id="SDY02645.1"/>
    </source>
</evidence>
<organism evidence="2 3">
    <name type="scientific">Halobellus clavatus</name>
    <dbReference type="NCBI Taxonomy" id="660517"/>
    <lineage>
        <taxon>Archaea</taxon>
        <taxon>Methanobacteriati</taxon>
        <taxon>Methanobacteriota</taxon>
        <taxon>Stenosarchaea group</taxon>
        <taxon>Halobacteria</taxon>
        <taxon>Halobacteriales</taxon>
        <taxon>Haloferacaceae</taxon>
        <taxon>Halobellus</taxon>
    </lineage>
</organism>
<accession>A0A1H3GI04</accession>
<name>A0A1H3GI04_9EURY</name>
<dbReference type="Pfam" id="PF26408">
    <property type="entry name" value="DUF8106"/>
    <property type="match status" value="1"/>
</dbReference>